<dbReference type="InterPro" id="IPR029055">
    <property type="entry name" value="Ntn_hydrolases_N"/>
</dbReference>
<sequence length="368" mass="40497">MKRIRLSKWFTGASAALTLVVGGLVPPAQACTGLRLTAEDGTVVHARTLEFGVDLGSDVIMVPRGYARTGTAPDGRQGMKWKTRYASLGANGVNLPYIFDGLNEKGLAVGTFYFPTTAGYMDFDSKDVSSTLAPWEVGSWLLENFANVEEVKANIGKVVVPGVVLGAWGFTPPVHWVVHDATGRSIVIEYVEGRLNVHDNPLGIMSNSPTFDWHMTNLRNYVNLALTNSPTLELGPVELKPLGQGAGMLGLPGDYTPPSRFVRIAAFSQAVLPSKTGWDAVKQAFHVLNSFDIPKGVARDRERDEHGNIVADYTTWTSANDLKRKRFYFRTYDNSRIRMVDLMRMDLDGKEIVTISMKGEEEVEELTP</sequence>
<dbReference type="EMBL" id="DRKP01000129">
    <property type="protein sequence ID" value="HEB96941.1"/>
    <property type="molecule type" value="Genomic_DNA"/>
</dbReference>
<dbReference type="PANTHER" id="PTHR35527:SF2">
    <property type="entry name" value="HYDROLASE"/>
    <property type="match status" value="1"/>
</dbReference>
<evidence type="ECO:0000313" key="5">
    <source>
        <dbReference type="EMBL" id="HEB96941.1"/>
    </source>
</evidence>
<name>A0A831RPP5_9GAMM</name>
<dbReference type="Pfam" id="PF02275">
    <property type="entry name" value="CBAH"/>
    <property type="match status" value="1"/>
</dbReference>
<feature type="chain" id="PRO_5032553422" evidence="3">
    <location>
        <begin position="31"/>
        <end position="368"/>
    </location>
</feature>
<evidence type="ECO:0000256" key="2">
    <source>
        <dbReference type="ARBA" id="ARBA00022801"/>
    </source>
</evidence>
<dbReference type="SUPFAM" id="SSF56235">
    <property type="entry name" value="N-terminal nucleophile aminohydrolases (Ntn hydrolases)"/>
    <property type="match status" value="1"/>
</dbReference>
<dbReference type="PANTHER" id="PTHR35527">
    <property type="entry name" value="CHOLOYLGLYCINE HYDROLASE"/>
    <property type="match status" value="1"/>
</dbReference>
<dbReference type="InterPro" id="IPR029132">
    <property type="entry name" value="CBAH/NAAA_C"/>
</dbReference>
<comment type="similarity">
    <text evidence="1">Belongs to the peptidase C59 family.</text>
</comment>
<dbReference type="InterPro" id="IPR052193">
    <property type="entry name" value="Peptidase_C59"/>
</dbReference>
<evidence type="ECO:0000256" key="3">
    <source>
        <dbReference type="SAM" id="SignalP"/>
    </source>
</evidence>
<keyword evidence="2 5" id="KW-0378">Hydrolase</keyword>
<feature type="signal peptide" evidence="3">
    <location>
        <begin position="1"/>
        <end position="30"/>
    </location>
</feature>
<dbReference type="Gene3D" id="3.60.60.10">
    <property type="entry name" value="Penicillin V Acylase, Chain A"/>
    <property type="match status" value="1"/>
</dbReference>
<dbReference type="CDD" id="cd00542">
    <property type="entry name" value="Ntn_PVA"/>
    <property type="match status" value="1"/>
</dbReference>
<reference evidence="5" key="1">
    <citation type="journal article" date="2020" name="mSystems">
        <title>Genome- and Community-Level Interaction Insights into Carbon Utilization and Element Cycling Functions of Hydrothermarchaeota in Hydrothermal Sediment.</title>
        <authorList>
            <person name="Zhou Z."/>
            <person name="Liu Y."/>
            <person name="Xu W."/>
            <person name="Pan J."/>
            <person name="Luo Z.H."/>
            <person name="Li M."/>
        </authorList>
    </citation>
    <scope>NUCLEOTIDE SEQUENCE [LARGE SCALE GENOMIC DNA]</scope>
    <source>
        <strain evidence="5">HyVt-443</strain>
    </source>
</reference>
<proteinExistence type="inferred from homology"/>
<protein>
    <submittedName>
        <fullName evidence="5">Choloylglycine hydrolase family protein</fullName>
    </submittedName>
</protein>
<keyword evidence="3" id="KW-0732">Signal</keyword>
<organism evidence="5">
    <name type="scientific">Sedimenticola thiotaurini</name>
    <dbReference type="NCBI Taxonomy" id="1543721"/>
    <lineage>
        <taxon>Bacteria</taxon>
        <taxon>Pseudomonadati</taxon>
        <taxon>Pseudomonadota</taxon>
        <taxon>Gammaproteobacteria</taxon>
        <taxon>Chromatiales</taxon>
        <taxon>Sedimenticolaceae</taxon>
        <taxon>Sedimenticola</taxon>
    </lineage>
</organism>
<comment type="caution">
    <text evidence="5">The sequence shown here is derived from an EMBL/GenBank/DDBJ whole genome shotgun (WGS) entry which is preliminary data.</text>
</comment>
<dbReference type="GO" id="GO:0016787">
    <property type="term" value="F:hydrolase activity"/>
    <property type="evidence" value="ECO:0007669"/>
    <property type="project" value="UniProtKB-KW"/>
</dbReference>
<accession>A0A831RPP5</accession>
<evidence type="ECO:0000259" key="4">
    <source>
        <dbReference type="Pfam" id="PF02275"/>
    </source>
</evidence>
<dbReference type="AlphaFoldDB" id="A0A831RPP5"/>
<dbReference type="Proteomes" id="UP000886251">
    <property type="component" value="Unassembled WGS sequence"/>
</dbReference>
<gene>
    <name evidence="5" type="ORF">ENI96_10990</name>
</gene>
<feature type="domain" description="Choloylglycine hydrolase/NAAA C-terminal" evidence="4">
    <location>
        <begin position="31"/>
        <end position="354"/>
    </location>
</feature>
<evidence type="ECO:0000256" key="1">
    <source>
        <dbReference type="ARBA" id="ARBA00006625"/>
    </source>
</evidence>